<name>A0A387HJS7_9ACTN</name>
<evidence type="ECO:0008006" key="4">
    <source>
        <dbReference type="Google" id="ProtNLM"/>
    </source>
</evidence>
<proteinExistence type="predicted"/>
<feature type="coiled-coil region" evidence="1">
    <location>
        <begin position="92"/>
        <end position="119"/>
    </location>
</feature>
<gene>
    <name evidence="2" type="ORF">DWB77_05945</name>
</gene>
<keyword evidence="3" id="KW-1185">Reference proteome</keyword>
<dbReference type="KEGG" id="shun:DWB77_05945"/>
<dbReference type="SUPFAM" id="SSF55718">
    <property type="entry name" value="SCP-like"/>
    <property type="match status" value="1"/>
</dbReference>
<dbReference type="AlphaFoldDB" id="A0A387HJS7"/>
<evidence type="ECO:0000313" key="3">
    <source>
        <dbReference type="Proteomes" id="UP000271554"/>
    </source>
</evidence>
<dbReference type="InterPro" id="IPR036527">
    <property type="entry name" value="SCP2_sterol-bd_dom_sf"/>
</dbReference>
<accession>A0A387HJS7</accession>
<keyword evidence="1" id="KW-0175">Coiled coil</keyword>
<organism evidence="2 3">
    <name type="scientific">Streptomyces hundungensis</name>
    <dbReference type="NCBI Taxonomy" id="1077946"/>
    <lineage>
        <taxon>Bacteria</taxon>
        <taxon>Bacillati</taxon>
        <taxon>Actinomycetota</taxon>
        <taxon>Actinomycetes</taxon>
        <taxon>Kitasatosporales</taxon>
        <taxon>Streptomycetaceae</taxon>
        <taxon>Streptomyces</taxon>
    </lineage>
</organism>
<evidence type="ECO:0000256" key="1">
    <source>
        <dbReference type="SAM" id="Coils"/>
    </source>
</evidence>
<dbReference type="Gene3D" id="3.30.1050.10">
    <property type="entry name" value="SCP2 sterol-binding domain"/>
    <property type="match status" value="1"/>
</dbReference>
<sequence>MPWAGVQRAQGVAQPPVHILVHLQVAVRTEVVDVAEPLDEGVDGGVAGGGAGHVQGYGAAHLGFRRVGRRRVAHATTLPRSPGVRSVTMATTEECRAALDKLSDNLARAEGDVHAAAALDRSLSCHITDLDVTFSGRLRGGRVEVHDTVPGVPAERAQIRLAMAGDDLVALVGGELNFAKAWASGRVRVEAGFRDLLRLRTLL</sequence>
<protein>
    <recommendedName>
        <fullName evidence="4">SCP2 domain-containing protein</fullName>
    </recommendedName>
</protein>
<reference evidence="2 3" key="1">
    <citation type="submission" date="2018-10" db="EMBL/GenBank/DDBJ databases">
        <title>Relationship between Morphology and Antimicrobial Activity in Streptomyces.</title>
        <authorList>
            <person name="Kang H.J."/>
            <person name="Kim S.B."/>
        </authorList>
    </citation>
    <scope>NUCLEOTIDE SEQUENCE [LARGE SCALE GENOMIC DNA]</scope>
    <source>
        <strain evidence="2 3">BH38</strain>
    </source>
</reference>
<dbReference type="Proteomes" id="UP000271554">
    <property type="component" value="Chromosome"/>
</dbReference>
<evidence type="ECO:0000313" key="2">
    <source>
        <dbReference type="EMBL" id="AYG83744.1"/>
    </source>
</evidence>
<dbReference type="EMBL" id="CP032698">
    <property type="protein sequence ID" value="AYG83744.1"/>
    <property type="molecule type" value="Genomic_DNA"/>
</dbReference>